<dbReference type="InterPro" id="IPR010982">
    <property type="entry name" value="Lambda_DNA-bd_dom_sf"/>
</dbReference>
<keyword evidence="3" id="KW-0804">Transcription</keyword>
<evidence type="ECO:0000256" key="2">
    <source>
        <dbReference type="ARBA" id="ARBA00023125"/>
    </source>
</evidence>
<evidence type="ECO:0000256" key="1">
    <source>
        <dbReference type="ARBA" id="ARBA00023015"/>
    </source>
</evidence>
<dbReference type="PRINTS" id="PR00036">
    <property type="entry name" value="HTHLACI"/>
</dbReference>
<reference evidence="5" key="1">
    <citation type="journal article" date="2021" name="PeerJ">
        <title>Extensive microbial diversity within the chicken gut microbiome revealed by metagenomics and culture.</title>
        <authorList>
            <person name="Gilroy R."/>
            <person name="Ravi A."/>
            <person name="Getino M."/>
            <person name="Pursley I."/>
            <person name="Horton D.L."/>
            <person name="Alikhan N.F."/>
            <person name="Baker D."/>
            <person name="Gharbi K."/>
            <person name="Hall N."/>
            <person name="Watson M."/>
            <person name="Adriaenssens E.M."/>
            <person name="Foster-Nyarko E."/>
            <person name="Jarju S."/>
            <person name="Secka A."/>
            <person name="Antonio M."/>
            <person name="Oren A."/>
            <person name="Chaudhuri R.R."/>
            <person name="La Ragione R."/>
            <person name="Hildebrand F."/>
            <person name="Pallen M.J."/>
        </authorList>
    </citation>
    <scope>NUCLEOTIDE SEQUENCE</scope>
    <source>
        <strain evidence="5">CHK180-15479</strain>
    </source>
</reference>
<dbReference type="SUPFAM" id="SSF53822">
    <property type="entry name" value="Periplasmic binding protein-like I"/>
    <property type="match status" value="1"/>
</dbReference>
<dbReference type="PANTHER" id="PTHR30146">
    <property type="entry name" value="LACI-RELATED TRANSCRIPTIONAL REPRESSOR"/>
    <property type="match status" value="1"/>
</dbReference>
<dbReference type="Gene3D" id="1.10.260.40">
    <property type="entry name" value="lambda repressor-like DNA-binding domains"/>
    <property type="match status" value="1"/>
</dbReference>
<dbReference type="SMART" id="SM00354">
    <property type="entry name" value="HTH_LACI"/>
    <property type="match status" value="1"/>
</dbReference>
<organism evidence="5 6">
    <name type="scientific">Candidatus Enterocloster excrementipullorum</name>
    <dbReference type="NCBI Taxonomy" id="2838559"/>
    <lineage>
        <taxon>Bacteria</taxon>
        <taxon>Bacillati</taxon>
        <taxon>Bacillota</taxon>
        <taxon>Clostridia</taxon>
        <taxon>Lachnospirales</taxon>
        <taxon>Lachnospiraceae</taxon>
        <taxon>Enterocloster</taxon>
    </lineage>
</organism>
<accession>A0A9D2MZ44</accession>
<dbReference type="AlphaFoldDB" id="A0A9D2MZ44"/>
<evidence type="ECO:0000313" key="5">
    <source>
        <dbReference type="EMBL" id="HJC05595.1"/>
    </source>
</evidence>
<dbReference type="PANTHER" id="PTHR30146:SF109">
    <property type="entry name" value="HTH-TYPE TRANSCRIPTIONAL REGULATOR GALS"/>
    <property type="match status" value="1"/>
</dbReference>
<dbReference type="Pfam" id="PF00356">
    <property type="entry name" value="LacI"/>
    <property type="match status" value="1"/>
</dbReference>
<comment type="caution">
    <text evidence="5">The sequence shown here is derived from an EMBL/GenBank/DDBJ whole genome shotgun (WGS) entry which is preliminary data.</text>
</comment>
<dbReference type="InterPro" id="IPR000843">
    <property type="entry name" value="HTH_LacI"/>
</dbReference>
<dbReference type="InterPro" id="IPR046335">
    <property type="entry name" value="LacI/GalR-like_sensor"/>
</dbReference>
<evidence type="ECO:0000259" key="4">
    <source>
        <dbReference type="PROSITE" id="PS50932"/>
    </source>
</evidence>
<keyword evidence="1" id="KW-0805">Transcription regulation</keyword>
<keyword evidence="2 5" id="KW-0238">DNA-binding</keyword>
<gene>
    <name evidence="5" type="ORF">H9704_05495</name>
</gene>
<evidence type="ECO:0000313" key="6">
    <source>
        <dbReference type="Proteomes" id="UP000823910"/>
    </source>
</evidence>
<dbReference type="CDD" id="cd01392">
    <property type="entry name" value="HTH_LacI"/>
    <property type="match status" value="1"/>
</dbReference>
<dbReference type="InterPro" id="IPR028082">
    <property type="entry name" value="Peripla_BP_I"/>
</dbReference>
<evidence type="ECO:0000256" key="3">
    <source>
        <dbReference type="ARBA" id="ARBA00023163"/>
    </source>
</evidence>
<dbReference type="CDD" id="cd01544">
    <property type="entry name" value="PBP1_GalR"/>
    <property type="match status" value="1"/>
</dbReference>
<dbReference type="Gene3D" id="3.40.50.2300">
    <property type="match status" value="2"/>
</dbReference>
<dbReference type="GO" id="GO:0000976">
    <property type="term" value="F:transcription cis-regulatory region binding"/>
    <property type="evidence" value="ECO:0007669"/>
    <property type="project" value="TreeGrafter"/>
</dbReference>
<dbReference type="SUPFAM" id="SSF47413">
    <property type="entry name" value="lambda repressor-like DNA-binding domains"/>
    <property type="match status" value="1"/>
</dbReference>
<dbReference type="Pfam" id="PF13377">
    <property type="entry name" value="Peripla_BP_3"/>
    <property type="match status" value="1"/>
</dbReference>
<dbReference type="GO" id="GO:0003700">
    <property type="term" value="F:DNA-binding transcription factor activity"/>
    <property type="evidence" value="ECO:0007669"/>
    <property type="project" value="TreeGrafter"/>
</dbReference>
<name>A0A9D2MZ44_9FIRM</name>
<reference evidence="5" key="2">
    <citation type="submission" date="2021-04" db="EMBL/GenBank/DDBJ databases">
        <authorList>
            <person name="Gilroy R."/>
        </authorList>
    </citation>
    <scope>NUCLEOTIDE SEQUENCE</scope>
    <source>
        <strain evidence="5">CHK180-15479</strain>
    </source>
</reference>
<dbReference type="Proteomes" id="UP000823910">
    <property type="component" value="Unassembled WGS sequence"/>
</dbReference>
<feature type="domain" description="HTH lacI-type" evidence="4">
    <location>
        <begin position="1"/>
        <end position="56"/>
    </location>
</feature>
<dbReference type="PROSITE" id="PS50932">
    <property type="entry name" value="HTH_LACI_2"/>
    <property type="match status" value="1"/>
</dbReference>
<dbReference type="EMBL" id="DWWT01000023">
    <property type="protein sequence ID" value="HJC05595.1"/>
    <property type="molecule type" value="Genomic_DNA"/>
</dbReference>
<proteinExistence type="predicted"/>
<dbReference type="PROSITE" id="PS00356">
    <property type="entry name" value="HTH_LACI_1"/>
    <property type="match status" value="1"/>
</dbReference>
<sequence>MTLKEIAKEAGVSVSTVSRVINNNSKAAGKEVQDRIWEIVRRTGYTPNSMAQSLKLGAAQPGEAASHSLACLFARTPDMMTDLFFNSLARSIEQEAFRHNYLLKYSFSAFDIKNPSTYRLVMDNHVNGIAVLGRCDKQTLKFLKQYFNSVVYVGLNSLDAKYDQVICDGRQTGRAATEHLIGLGHSRIGYIGETANEERYLGYCDALAAGRIPQRPAWVADVKLSSEDGYRGAKLLLERKADISAVFCSNDITAIGAMRAFQEEGVRIPQDISLVSIDDIDTAQYLSPMLTTIHIPTQEMGQMAAKILIDRIEGGHKLPVKISLPFYLAGRESCAGYKGRKHT</sequence>
<protein>
    <submittedName>
        <fullName evidence="5">LacI family DNA-binding transcriptional regulator</fullName>
    </submittedName>
</protein>